<keyword evidence="4" id="KW-0677">Repeat</keyword>
<evidence type="ECO:0000256" key="3">
    <source>
        <dbReference type="ARBA" id="ARBA00022679"/>
    </source>
</evidence>
<evidence type="ECO:0000256" key="1">
    <source>
        <dbReference type="ARBA" id="ARBA00006734"/>
    </source>
</evidence>
<name>A0A8H4VWJ5_9HELO</name>
<dbReference type="SUPFAM" id="SSF48439">
    <property type="entry name" value="Protein prenylyltransferase"/>
    <property type="match status" value="1"/>
</dbReference>
<comment type="caution">
    <text evidence="5">The sequence shown here is derived from an EMBL/GenBank/DDBJ whole genome shotgun (WGS) entry which is preliminary data.</text>
</comment>
<dbReference type="InterPro" id="IPR002088">
    <property type="entry name" value="Prenyl_trans_a"/>
</dbReference>
<dbReference type="GO" id="GO:0005737">
    <property type="term" value="C:cytoplasm"/>
    <property type="evidence" value="ECO:0007669"/>
    <property type="project" value="TreeGrafter"/>
</dbReference>
<evidence type="ECO:0000256" key="2">
    <source>
        <dbReference type="ARBA" id="ARBA00022602"/>
    </source>
</evidence>
<keyword evidence="6" id="KW-1185">Reference proteome</keyword>
<dbReference type="Pfam" id="PF01239">
    <property type="entry name" value="PPTA"/>
    <property type="match status" value="2"/>
</dbReference>
<evidence type="ECO:0000313" key="5">
    <source>
        <dbReference type="EMBL" id="KAF4625241.1"/>
    </source>
</evidence>
<dbReference type="OrthoDB" id="5358702at2759"/>
<dbReference type="Proteomes" id="UP000566819">
    <property type="component" value="Unassembled WGS sequence"/>
</dbReference>
<sequence>MSRALDKDSVVLLQDNTPSSIYEDISSALCQLQDGEQLLEIELLGKSHPLPAGSNFLLEGNSIAIPKIKLVQAFVIARQIFFKLYRNCPQDKQQDLQNATAVILLMDPEHLTAANARKRLVQSSLEILTEKVQAILKKELLFVDSFLTARLHRHNKSPTLWSHRRWILEKAQSMRIACDLQQDVRTVILVAAERHPRNYYAWSHLRWLVQNTGVEDKTKKQILTVAKDWCLRHPSDTSGFSFLLFCLASPAVSKNVSRIEASTFVCKEVLHIAVSFKWTHESVWVFLRTLIASGSISKEQRAPFLSTINELLTTSPENAKARSTLKDAMQWYEEYQQTSPA</sequence>
<dbReference type="EMBL" id="JAAMPI010001428">
    <property type="protein sequence ID" value="KAF4625241.1"/>
    <property type="molecule type" value="Genomic_DNA"/>
</dbReference>
<keyword evidence="3" id="KW-0808">Transferase</keyword>
<evidence type="ECO:0008006" key="7">
    <source>
        <dbReference type="Google" id="ProtNLM"/>
    </source>
</evidence>
<gene>
    <name evidence="5" type="ORF">G7Y89_g12927</name>
</gene>
<protein>
    <recommendedName>
        <fullName evidence="7">Protein prenyltransferase alpha subunit repeat-containing protein 1</fullName>
    </recommendedName>
</protein>
<reference evidence="5 6" key="1">
    <citation type="submission" date="2020-03" db="EMBL/GenBank/DDBJ databases">
        <title>Draft Genome Sequence of Cudoniella acicularis.</title>
        <authorList>
            <person name="Buettner E."/>
            <person name="Kellner H."/>
        </authorList>
    </citation>
    <scope>NUCLEOTIDE SEQUENCE [LARGE SCALE GENOMIC DNA]</scope>
    <source>
        <strain evidence="5 6">DSM 108380</strain>
    </source>
</reference>
<evidence type="ECO:0000256" key="4">
    <source>
        <dbReference type="ARBA" id="ARBA00022737"/>
    </source>
</evidence>
<dbReference type="Gene3D" id="1.25.40.120">
    <property type="entry name" value="Protein prenylyltransferase"/>
    <property type="match status" value="1"/>
</dbReference>
<organism evidence="5 6">
    <name type="scientific">Cudoniella acicularis</name>
    <dbReference type="NCBI Taxonomy" id="354080"/>
    <lineage>
        <taxon>Eukaryota</taxon>
        <taxon>Fungi</taxon>
        <taxon>Dikarya</taxon>
        <taxon>Ascomycota</taxon>
        <taxon>Pezizomycotina</taxon>
        <taxon>Leotiomycetes</taxon>
        <taxon>Helotiales</taxon>
        <taxon>Tricladiaceae</taxon>
        <taxon>Cudoniella</taxon>
    </lineage>
</organism>
<dbReference type="GO" id="GO:0008318">
    <property type="term" value="F:protein prenyltransferase activity"/>
    <property type="evidence" value="ECO:0007669"/>
    <property type="project" value="InterPro"/>
</dbReference>
<dbReference type="PANTHER" id="PTHR11129">
    <property type="entry name" value="PROTEIN FARNESYLTRANSFERASE ALPHA SUBUNIT/RAB GERANYLGERANYL TRANSFERASE ALPHA SUBUNIT"/>
    <property type="match status" value="1"/>
</dbReference>
<accession>A0A8H4VWJ5</accession>
<proteinExistence type="inferred from homology"/>
<evidence type="ECO:0000313" key="6">
    <source>
        <dbReference type="Proteomes" id="UP000566819"/>
    </source>
</evidence>
<dbReference type="PANTHER" id="PTHR11129:SF3">
    <property type="entry name" value="PROTEIN PRENYLTRANSFERASE ALPHA SUBUNIT REPEAT-CONTAINING PROTEIN 1"/>
    <property type="match status" value="1"/>
</dbReference>
<keyword evidence="2" id="KW-0637">Prenyltransferase</keyword>
<comment type="similarity">
    <text evidence="1">Belongs to the protein prenyltransferase subunit alpha family.</text>
</comment>
<dbReference type="AlphaFoldDB" id="A0A8H4VWJ5"/>